<dbReference type="Gene3D" id="3.40.50.2300">
    <property type="match status" value="1"/>
</dbReference>
<dbReference type="PROSITE" id="PS51755">
    <property type="entry name" value="OMPR_PHOB"/>
    <property type="match status" value="1"/>
</dbReference>
<dbReference type="SMART" id="SM00862">
    <property type="entry name" value="Trans_reg_C"/>
    <property type="match status" value="1"/>
</dbReference>
<feature type="domain" description="OmpR/PhoB-type" evidence="9">
    <location>
        <begin position="123"/>
        <end position="224"/>
    </location>
</feature>
<accession>A0A173VEU0</accession>
<dbReference type="PANTHER" id="PTHR48111">
    <property type="entry name" value="REGULATOR OF RPOS"/>
    <property type="match status" value="1"/>
</dbReference>
<dbReference type="GO" id="GO:0032993">
    <property type="term" value="C:protein-DNA complex"/>
    <property type="evidence" value="ECO:0007669"/>
    <property type="project" value="TreeGrafter"/>
</dbReference>
<evidence type="ECO:0000256" key="6">
    <source>
        <dbReference type="PROSITE-ProRule" id="PRU00169"/>
    </source>
</evidence>
<evidence type="ECO:0000256" key="2">
    <source>
        <dbReference type="ARBA" id="ARBA00023015"/>
    </source>
</evidence>
<dbReference type="InterPro" id="IPR001867">
    <property type="entry name" value="OmpR/PhoB-type_DNA-bd"/>
</dbReference>
<proteinExistence type="predicted"/>
<evidence type="ECO:0000256" key="3">
    <source>
        <dbReference type="ARBA" id="ARBA00023125"/>
    </source>
</evidence>
<evidence type="ECO:0000256" key="7">
    <source>
        <dbReference type="PROSITE-ProRule" id="PRU01091"/>
    </source>
</evidence>
<evidence type="ECO:0000256" key="5">
    <source>
        <dbReference type="ARBA" id="ARBA00024867"/>
    </source>
</evidence>
<dbReference type="InterPro" id="IPR001789">
    <property type="entry name" value="Sig_transdc_resp-reg_receiver"/>
</dbReference>
<dbReference type="CDD" id="cd00383">
    <property type="entry name" value="trans_reg_C"/>
    <property type="match status" value="1"/>
</dbReference>
<dbReference type="InterPro" id="IPR036388">
    <property type="entry name" value="WH-like_DNA-bd_sf"/>
</dbReference>
<organism evidence="10 11">
    <name type="scientific">Faecalibacterium prausnitzii</name>
    <dbReference type="NCBI Taxonomy" id="853"/>
    <lineage>
        <taxon>Bacteria</taxon>
        <taxon>Bacillati</taxon>
        <taxon>Bacillota</taxon>
        <taxon>Clostridia</taxon>
        <taxon>Eubacteriales</taxon>
        <taxon>Oscillospiraceae</taxon>
        <taxon>Faecalibacterium</taxon>
    </lineage>
</organism>
<evidence type="ECO:0000259" key="8">
    <source>
        <dbReference type="PROSITE" id="PS50110"/>
    </source>
</evidence>
<dbReference type="SUPFAM" id="SSF52172">
    <property type="entry name" value="CheY-like"/>
    <property type="match status" value="1"/>
</dbReference>
<dbReference type="SMART" id="SM00448">
    <property type="entry name" value="REC"/>
    <property type="match status" value="1"/>
</dbReference>
<dbReference type="PROSITE" id="PS50110">
    <property type="entry name" value="RESPONSE_REGULATORY"/>
    <property type="match status" value="1"/>
</dbReference>
<dbReference type="Pfam" id="PF00486">
    <property type="entry name" value="Trans_reg_C"/>
    <property type="match status" value="1"/>
</dbReference>
<keyword evidence="4" id="KW-0804">Transcription</keyword>
<dbReference type="GO" id="GO:0006355">
    <property type="term" value="P:regulation of DNA-templated transcription"/>
    <property type="evidence" value="ECO:0007669"/>
    <property type="project" value="InterPro"/>
</dbReference>
<keyword evidence="2" id="KW-0805">Transcription regulation</keyword>
<evidence type="ECO:0000256" key="1">
    <source>
        <dbReference type="ARBA" id="ARBA00018672"/>
    </source>
</evidence>
<dbReference type="Gene3D" id="1.10.10.10">
    <property type="entry name" value="Winged helix-like DNA-binding domain superfamily/Winged helix DNA-binding domain"/>
    <property type="match status" value="1"/>
</dbReference>
<dbReference type="RefSeq" id="WP_055187113.1">
    <property type="nucleotide sequence ID" value="NZ_CYXN01000061.1"/>
</dbReference>
<dbReference type="OrthoDB" id="9790442at2"/>
<keyword evidence="6" id="KW-0597">Phosphoprotein</keyword>
<dbReference type="Pfam" id="PF00072">
    <property type="entry name" value="Response_reg"/>
    <property type="match status" value="1"/>
</dbReference>
<dbReference type="InterPro" id="IPR039420">
    <property type="entry name" value="WalR-like"/>
</dbReference>
<dbReference type="GO" id="GO:0000156">
    <property type="term" value="F:phosphorelay response regulator activity"/>
    <property type="evidence" value="ECO:0007669"/>
    <property type="project" value="TreeGrafter"/>
</dbReference>
<feature type="modified residue" description="4-aspartylphosphate" evidence="6">
    <location>
        <position position="51"/>
    </location>
</feature>
<feature type="DNA-binding region" description="OmpR/PhoB-type" evidence="7">
    <location>
        <begin position="123"/>
        <end position="224"/>
    </location>
</feature>
<sequence length="226" mass="25136">MANILAVDDNLELCKLIRTTLERDGHRVETRQAGRDLTEALCRWADCILLDVMMPGEDGFAVCRRIRSLTEAPILFLSARTDEAAVLEGLGIGADDFLSKPFRVAELRARVAAHLRRQSRTPAHRMVRSGVAFDLTARSAAVEEKALPLTRSEYAICEYLALHAGQTFTKEQIYEAVFGIDGTADDTAVTQHIKNIRAKLRAAGVPEPEKLLNTVWGVGYRWKSED</sequence>
<evidence type="ECO:0000313" key="10">
    <source>
        <dbReference type="EMBL" id="CUN25902.1"/>
    </source>
</evidence>
<evidence type="ECO:0000259" key="9">
    <source>
        <dbReference type="PROSITE" id="PS51755"/>
    </source>
</evidence>
<dbReference type="GO" id="GO:0000976">
    <property type="term" value="F:transcription cis-regulatory region binding"/>
    <property type="evidence" value="ECO:0007669"/>
    <property type="project" value="TreeGrafter"/>
</dbReference>
<dbReference type="PANTHER" id="PTHR48111:SF2">
    <property type="entry name" value="RESPONSE REGULATOR SAER"/>
    <property type="match status" value="1"/>
</dbReference>
<comment type="function">
    <text evidence="5">May play the central regulatory role in sporulation. It may be an element of the effector pathway responsible for the activation of sporulation genes in response to nutritional stress. Spo0A may act in concert with spo0H (a sigma factor) to control the expression of some genes that are critical to the sporulation process.</text>
</comment>
<gene>
    <name evidence="10" type="primary">arlR</name>
    <name evidence="10" type="ORF">ERS852582_02859</name>
</gene>
<dbReference type="GO" id="GO:0005829">
    <property type="term" value="C:cytosol"/>
    <property type="evidence" value="ECO:0007669"/>
    <property type="project" value="TreeGrafter"/>
</dbReference>
<evidence type="ECO:0000313" key="11">
    <source>
        <dbReference type="Proteomes" id="UP000095649"/>
    </source>
</evidence>
<name>A0A173VEU0_9FIRM</name>
<evidence type="ECO:0000256" key="4">
    <source>
        <dbReference type="ARBA" id="ARBA00023163"/>
    </source>
</evidence>
<reference evidence="10 11" key="1">
    <citation type="submission" date="2015-09" db="EMBL/GenBank/DDBJ databases">
        <authorList>
            <consortium name="Pathogen Informatics"/>
        </authorList>
    </citation>
    <scope>NUCLEOTIDE SEQUENCE [LARGE SCALE GENOMIC DNA]</scope>
    <source>
        <strain evidence="10 11">2789STDY5834970</strain>
    </source>
</reference>
<dbReference type="InterPro" id="IPR011006">
    <property type="entry name" value="CheY-like_superfamily"/>
</dbReference>
<keyword evidence="3 7" id="KW-0238">DNA-binding</keyword>
<feature type="domain" description="Response regulatory" evidence="8">
    <location>
        <begin position="3"/>
        <end position="115"/>
    </location>
</feature>
<dbReference type="AlphaFoldDB" id="A0A173VEU0"/>
<dbReference type="Proteomes" id="UP000095649">
    <property type="component" value="Unassembled WGS sequence"/>
</dbReference>
<dbReference type="EMBL" id="CYXN01000061">
    <property type="protein sequence ID" value="CUN25902.1"/>
    <property type="molecule type" value="Genomic_DNA"/>
</dbReference>
<protein>
    <recommendedName>
        <fullName evidence="1">Stage 0 sporulation protein A homolog</fullName>
    </recommendedName>
</protein>
<dbReference type="CDD" id="cd17574">
    <property type="entry name" value="REC_OmpR"/>
    <property type="match status" value="1"/>
</dbReference>